<keyword evidence="1" id="KW-0560">Oxidoreductase</keyword>
<feature type="domain" description="NADP-dependent oxidoreductase" evidence="2">
    <location>
        <begin position="16"/>
        <end position="279"/>
    </location>
</feature>
<dbReference type="GO" id="GO:0016491">
    <property type="term" value="F:oxidoreductase activity"/>
    <property type="evidence" value="ECO:0007669"/>
    <property type="project" value="UniProtKB-KW"/>
</dbReference>
<reference evidence="3" key="2">
    <citation type="submission" date="2020-09" db="EMBL/GenBank/DDBJ databases">
        <authorList>
            <person name="Sun Q."/>
            <person name="Sedlacek I."/>
        </authorList>
    </citation>
    <scope>NUCLEOTIDE SEQUENCE</scope>
    <source>
        <strain evidence="3">CCM 7897</strain>
    </source>
</reference>
<dbReference type="EMBL" id="BMCT01000011">
    <property type="protein sequence ID" value="GGF85987.1"/>
    <property type="molecule type" value="Genomic_DNA"/>
</dbReference>
<keyword evidence="4" id="KW-1185">Reference proteome</keyword>
<reference evidence="3" key="1">
    <citation type="journal article" date="2014" name="Int. J. Syst. Evol. Microbiol.">
        <title>Complete genome sequence of Corynebacterium casei LMG S-19264T (=DSM 44701T), isolated from a smear-ripened cheese.</title>
        <authorList>
            <consortium name="US DOE Joint Genome Institute (JGI-PGF)"/>
            <person name="Walter F."/>
            <person name="Albersmeier A."/>
            <person name="Kalinowski J."/>
            <person name="Ruckert C."/>
        </authorList>
    </citation>
    <scope>NUCLEOTIDE SEQUENCE</scope>
    <source>
        <strain evidence="3">CCM 7897</strain>
    </source>
</reference>
<sequence length="281" mass="30820">MTDLTFSIGGDMQVCRLGYGAMRVTGPGIWGPPTDREQALATLRRIPELGINLIDTADSYGPGVSEPLIREALFPYPPGLHIATKAGLARPGPDQWVPRGDPEYLLAQAERSRETLEVERIDLWQLHRIDPRVPRDEQFAAIRQLLDNGVIRHAGLSEVSVEDIKAARAVFPVATVQNRYNLADRGSEDVLDYCDANSIGFIPWFPLAAGRLTEPGSILERIATRHGVGPGQIAIAWLLQRSPAILPIPGTTSVKHLEENLRALSITLTGEEFEQLEAAGR</sequence>
<evidence type="ECO:0000313" key="3">
    <source>
        <dbReference type="EMBL" id="GGF85987.1"/>
    </source>
</evidence>
<dbReference type="PANTHER" id="PTHR43625">
    <property type="entry name" value="AFLATOXIN B1 ALDEHYDE REDUCTASE"/>
    <property type="match status" value="1"/>
</dbReference>
<dbReference type="AlphaFoldDB" id="A0A917CEP4"/>
<dbReference type="InterPro" id="IPR036812">
    <property type="entry name" value="NAD(P)_OxRdtase_dom_sf"/>
</dbReference>
<dbReference type="RefSeq" id="WP_188583821.1">
    <property type="nucleotide sequence ID" value="NZ_BMCT01000011.1"/>
</dbReference>
<dbReference type="InterPro" id="IPR050791">
    <property type="entry name" value="Aldo-Keto_reductase"/>
</dbReference>
<dbReference type="CDD" id="cd19088">
    <property type="entry name" value="AKR_AKR13B1"/>
    <property type="match status" value="1"/>
</dbReference>
<dbReference type="InterPro" id="IPR020471">
    <property type="entry name" value="AKR"/>
</dbReference>
<dbReference type="Pfam" id="PF00248">
    <property type="entry name" value="Aldo_ket_red"/>
    <property type="match status" value="1"/>
</dbReference>
<comment type="caution">
    <text evidence="3">The sequence shown here is derived from an EMBL/GenBank/DDBJ whole genome shotgun (WGS) entry which is preliminary data.</text>
</comment>
<evidence type="ECO:0000259" key="2">
    <source>
        <dbReference type="Pfam" id="PF00248"/>
    </source>
</evidence>
<organism evidence="3 4">
    <name type="scientific">Azorhizobium oxalatiphilum</name>
    <dbReference type="NCBI Taxonomy" id="980631"/>
    <lineage>
        <taxon>Bacteria</taxon>
        <taxon>Pseudomonadati</taxon>
        <taxon>Pseudomonadota</taxon>
        <taxon>Alphaproteobacteria</taxon>
        <taxon>Hyphomicrobiales</taxon>
        <taxon>Xanthobacteraceae</taxon>
        <taxon>Azorhizobium</taxon>
    </lineage>
</organism>
<dbReference type="Proteomes" id="UP000606044">
    <property type="component" value="Unassembled WGS sequence"/>
</dbReference>
<dbReference type="PRINTS" id="PR00069">
    <property type="entry name" value="ALDKETRDTASE"/>
</dbReference>
<evidence type="ECO:0000256" key="1">
    <source>
        <dbReference type="ARBA" id="ARBA00023002"/>
    </source>
</evidence>
<name>A0A917CEP4_9HYPH</name>
<proteinExistence type="predicted"/>
<dbReference type="SUPFAM" id="SSF51430">
    <property type="entry name" value="NAD(P)-linked oxidoreductase"/>
    <property type="match status" value="1"/>
</dbReference>
<dbReference type="Gene3D" id="3.20.20.100">
    <property type="entry name" value="NADP-dependent oxidoreductase domain"/>
    <property type="match status" value="1"/>
</dbReference>
<dbReference type="GO" id="GO:0005737">
    <property type="term" value="C:cytoplasm"/>
    <property type="evidence" value="ECO:0007669"/>
    <property type="project" value="TreeGrafter"/>
</dbReference>
<dbReference type="PANTHER" id="PTHR43625:SF40">
    <property type="entry name" value="ALDO-KETO REDUCTASE YAKC [NADP(+)]"/>
    <property type="match status" value="1"/>
</dbReference>
<dbReference type="InterPro" id="IPR023210">
    <property type="entry name" value="NADP_OxRdtase_dom"/>
</dbReference>
<protein>
    <submittedName>
        <fullName evidence="3">Oxidoreductase</fullName>
    </submittedName>
</protein>
<evidence type="ECO:0000313" key="4">
    <source>
        <dbReference type="Proteomes" id="UP000606044"/>
    </source>
</evidence>
<accession>A0A917CEP4</accession>
<gene>
    <name evidence="3" type="ORF">GCM10007301_52310</name>
</gene>